<dbReference type="InterPro" id="IPR009057">
    <property type="entry name" value="Homeodomain-like_sf"/>
</dbReference>
<dbReference type="InterPro" id="IPR001647">
    <property type="entry name" value="HTH_TetR"/>
</dbReference>
<sequence length="188" mass="20921">MGSRKAITKEQIIDVAYEKAQREGLSSLSVRAVAEACGVATGTMYNHIPDIAELRTEVLRRFWREALSGADLDQCAREAGSALDYCRKLTETLAESLRGFRSAWLRDAGVADGRTRQRAAEAERACLQDIQLTVRHAFERDAAISERARAELDMGKVAEFVWAAMLMGIKRDESSCETLFSLVELALY</sequence>
<dbReference type="PANTHER" id="PTHR30055:SF234">
    <property type="entry name" value="HTH-TYPE TRANSCRIPTIONAL REGULATOR BETI"/>
    <property type="match status" value="1"/>
</dbReference>
<dbReference type="PROSITE" id="PS50977">
    <property type="entry name" value="HTH_TETR_2"/>
    <property type="match status" value="1"/>
</dbReference>
<evidence type="ECO:0000313" key="7">
    <source>
        <dbReference type="Proteomes" id="UP000286050"/>
    </source>
</evidence>
<keyword evidence="1" id="KW-0805">Transcription regulation</keyword>
<dbReference type="Pfam" id="PF00440">
    <property type="entry name" value="TetR_N"/>
    <property type="match status" value="1"/>
</dbReference>
<dbReference type="Gene3D" id="1.10.357.10">
    <property type="entry name" value="Tetracycline Repressor, domain 2"/>
    <property type="match status" value="1"/>
</dbReference>
<dbReference type="InterPro" id="IPR050109">
    <property type="entry name" value="HTH-type_TetR-like_transc_reg"/>
</dbReference>
<organism evidence="6 7">
    <name type="scientific">Collinsella intestinalis</name>
    <dbReference type="NCBI Taxonomy" id="147207"/>
    <lineage>
        <taxon>Bacteria</taxon>
        <taxon>Bacillati</taxon>
        <taxon>Actinomycetota</taxon>
        <taxon>Coriobacteriia</taxon>
        <taxon>Coriobacteriales</taxon>
        <taxon>Coriobacteriaceae</taxon>
        <taxon>Collinsella</taxon>
    </lineage>
</organism>
<name>A0A414FWE8_9ACTN</name>
<dbReference type="GO" id="GO:0003700">
    <property type="term" value="F:DNA-binding transcription factor activity"/>
    <property type="evidence" value="ECO:0007669"/>
    <property type="project" value="TreeGrafter"/>
</dbReference>
<reference evidence="6 7" key="1">
    <citation type="submission" date="2018-08" db="EMBL/GenBank/DDBJ databases">
        <title>A genome reference for cultivated species of the human gut microbiota.</title>
        <authorList>
            <person name="Zou Y."/>
            <person name="Xue W."/>
            <person name="Luo G."/>
        </authorList>
    </citation>
    <scope>NUCLEOTIDE SEQUENCE [LARGE SCALE GENOMIC DNA]</scope>
    <source>
        <strain evidence="6 7">AM30-5LB</strain>
    </source>
</reference>
<feature type="DNA-binding region" description="H-T-H motif" evidence="4">
    <location>
        <begin position="29"/>
        <end position="48"/>
    </location>
</feature>
<evidence type="ECO:0000256" key="1">
    <source>
        <dbReference type="ARBA" id="ARBA00023015"/>
    </source>
</evidence>
<protein>
    <submittedName>
        <fullName evidence="6">TetR/AcrR family transcriptional regulator</fullName>
    </submittedName>
</protein>
<evidence type="ECO:0000256" key="4">
    <source>
        <dbReference type="PROSITE-ProRule" id="PRU00335"/>
    </source>
</evidence>
<evidence type="ECO:0000259" key="5">
    <source>
        <dbReference type="PROSITE" id="PS50977"/>
    </source>
</evidence>
<keyword evidence="3" id="KW-0804">Transcription</keyword>
<dbReference type="SUPFAM" id="SSF46689">
    <property type="entry name" value="Homeodomain-like"/>
    <property type="match status" value="1"/>
</dbReference>
<evidence type="ECO:0000313" key="6">
    <source>
        <dbReference type="EMBL" id="RHD55729.1"/>
    </source>
</evidence>
<dbReference type="EMBL" id="QSJI01000004">
    <property type="protein sequence ID" value="RHD55729.1"/>
    <property type="molecule type" value="Genomic_DNA"/>
</dbReference>
<dbReference type="AlphaFoldDB" id="A0A414FWE8"/>
<keyword evidence="2 4" id="KW-0238">DNA-binding</keyword>
<proteinExistence type="predicted"/>
<comment type="caution">
    <text evidence="6">The sequence shown here is derived from an EMBL/GenBank/DDBJ whole genome shotgun (WGS) entry which is preliminary data.</text>
</comment>
<dbReference type="GO" id="GO:0000976">
    <property type="term" value="F:transcription cis-regulatory region binding"/>
    <property type="evidence" value="ECO:0007669"/>
    <property type="project" value="TreeGrafter"/>
</dbReference>
<dbReference type="Proteomes" id="UP000286050">
    <property type="component" value="Unassembled WGS sequence"/>
</dbReference>
<gene>
    <name evidence="6" type="ORF">DW787_05980</name>
</gene>
<accession>A0A414FWE8</accession>
<feature type="domain" description="HTH tetR-type" evidence="5">
    <location>
        <begin position="6"/>
        <end position="66"/>
    </location>
</feature>
<evidence type="ECO:0000256" key="3">
    <source>
        <dbReference type="ARBA" id="ARBA00023163"/>
    </source>
</evidence>
<dbReference type="RefSeq" id="WP_118272052.1">
    <property type="nucleotide sequence ID" value="NZ_QSJI01000004.1"/>
</dbReference>
<dbReference type="PANTHER" id="PTHR30055">
    <property type="entry name" value="HTH-TYPE TRANSCRIPTIONAL REGULATOR RUTR"/>
    <property type="match status" value="1"/>
</dbReference>
<evidence type="ECO:0000256" key="2">
    <source>
        <dbReference type="ARBA" id="ARBA00023125"/>
    </source>
</evidence>